<evidence type="ECO:0000256" key="5">
    <source>
        <dbReference type="ARBA" id="ARBA00023002"/>
    </source>
</evidence>
<dbReference type="InterPro" id="IPR046373">
    <property type="entry name" value="Acyl-CoA_Oxase/DH_mid-dom_sf"/>
</dbReference>
<dbReference type="InterPro" id="IPR006089">
    <property type="entry name" value="Acyl-CoA_DH_CS"/>
</dbReference>
<keyword evidence="4 6" id="KW-0274">FAD</keyword>
<organism evidence="10 11">
    <name type="scientific">Actinophytocola algeriensis</name>
    <dbReference type="NCBI Taxonomy" id="1768010"/>
    <lineage>
        <taxon>Bacteria</taxon>
        <taxon>Bacillati</taxon>
        <taxon>Actinomycetota</taxon>
        <taxon>Actinomycetes</taxon>
        <taxon>Pseudonocardiales</taxon>
        <taxon>Pseudonocardiaceae</taxon>
    </lineage>
</organism>
<accession>A0A7W7QC32</accession>
<proteinExistence type="inferred from homology"/>
<dbReference type="RefSeq" id="WP_184814910.1">
    <property type="nucleotide sequence ID" value="NZ_JACHJQ010000008.1"/>
</dbReference>
<dbReference type="InterPro" id="IPR036250">
    <property type="entry name" value="AcylCo_DH-like_C"/>
</dbReference>
<dbReference type="PANTHER" id="PTHR43292:SF4">
    <property type="entry name" value="ACYL-COA DEHYDROGENASE FADE34"/>
    <property type="match status" value="1"/>
</dbReference>
<keyword evidence="11" id="KW-1185">Reference proteome</keyword>
<keyword evidence="5 6" id="KW-0560">Oxidoreductase</keyword>
<comment type="similarity">
    <text evidence="2 6">Belongs to the acyl-CoA dehydrogenase family.</text>
</comment>
<dbReference type="Pfam" id="PF02771">
    <property type="entry name" value="Acyl-CoA_dh_N"/>
    <property type="match status" value="2"/>
</dbReference>
<dbReference type="GO" id="GO:0003995">
    <property type="term" value="F:acyl-CoA dehydrogenase activity"/>
    <property type="evidence" value="ECO:0007669"/>
    <property type="project" value="InterPro"/>
</dbReference>
<comment type="caution">
    <text evidence="10">The sequence shown here is derived from an EMBL/GenBank/DDBJ whole genome shotgun (WGS) entry which is preliminary data.</text>
</comment>
<dbReference type="InterPro" id="IPR009075">
    <property type="entry name" value="AcylCo_DH/oxidase_C"/>
</dbReference>
<dbReference type="AlphaFoldDB" id="A0A7W7QC32"/>
<dbReference type="Pfam" id="PF02770">
    <property type="entry name" value="Acyl-CoA_dh_M"/>
    <property type="match status" value="1"/>
</dbReference>
<dbReference type="Pfam" id="PF00441">
    <property type="entry name" value="Acyl-CoA_dh_1"/>
    <property type="match status" value="2"/>
</dbReference>
<evidence type="ECO:0000256" key="4">
    <source>
        <dbReference type="ARBA" id="ARBA00022827"/>
    </source>
</evidence>
<feature type="domain" description="Acyl-CoA oxidase/dehydrogenase middle" evidence="8">
    <location>
        <begin position="113"/>
        <end position="211"/>
    </location>
</feature>
<dbReference type="SUPFAM" id="SSF47203">
    <property type="entry name" value="Acyl-CoA dehydrogenase C-terminal domain-like"/>
    <property type="match status" value="2"/>
</dbReference>
<evidence type="ECO:0000256" key="6">
    <source>
        <dbReference type="RuleBase" id="RU362125"/>
    </source>
</evidence>
<evidence type="ECO:0000256" key="2">
    <source>
        <dbReference type="ARBA" id="ARBA00009347"/>
    </source>
</evidence>
<dbReference type="Gene3D" id="1.20.140.10">
    <property type="entry name" value="Butyryl-CoA Dehydrogenase, subunit A, domain 3"/>
    <property type="match status" value="2"/>
</dbReference>
<evidence type="ECO:0000256" key="1">
    <source>
        <dbReference type="ARBA" id="ARBA00001974"/>
    </source>
</evidence>
<name>A0A7W7QC32_9PSEU</name>
<dbReference type="PANTHER" id="PTHR43292">
    <property type="entry name" value="ACYL-COA DEHYDROGENASE"/>
    <property type="match status" value="1"/>
</dbReference>
<feature type="domain" description="Acyl-CoA dehydrogenase/oxidase N-terminal" evidence="9">
    <location>
        <begin position="3"/>
        <end position="109"/>
    </location>
</feature>
<dbReference type="GO" id="GO:0050660">
    <property type="term" value="F:flavin adenine dinucleotide binding"/>
    <property type="evidence" value="ECO:0007669"/>
    <property type="project" value="InterPro"/>
</dbReference>
<evidence type="ECO:0000313" key="10">
    <source>
        <dbReference type="EMBL" id="MBB4910892.1"/>
    </source>
</evidence>
<dbReference type="EMBL" id="JACHJQ010000008">
    <property type="protein sequence ID" value="MBB4910892.1"/>
    <property type="molecule type" value="Genomic_DNA"/>
</dbReference>
<dbReference type="InterPro" id="IPR052161">
    <property type="entry name" value="Mycobact_Acyl-CoA_DH"/>
</dbReference>
<evidence type="ECO:0000259" key="7">
    <source>
        <dbReference type="Pfam" id="PF00441"/>
    </source>
</evidence>
<evidence type="ECO:0000259" key="9">
    <source>
        <dbReference type="Pfam" id="PF02771"/>
    </source>
</evidence>
<feature type="domain" description="Acyl-CoA dehydrogenase/oxidase C-terminal" evidence="7">
    <location>
        <begin position="527"/>
        <end position="629"/>
    </location>
</feature>
<dbReference type="Gene3D" id="1.10.540.10">
    <property type="entry name" value="Acyl-CoA dehydrogenase/oxidase, N-terminal domain"/>
    <property type="match status" value="2"/>
</dbReference>
<dbReference type="InterPro" id="IPR009100">
    <property type="entry name" value="AcylCoA_DH/oxidase_NM_dom_sf"/>
</dbReference>
<evidence type="ECO:0000259" key="8">
    <source>
        <dbReference type="Pfam" id="PF02770"/>
    </source>
</evidence>
<dbReference type="InterPro" id="IPR006091">
    <property type="entry name" value="Acyl-CoA_Oxase/DH_mid-dom"/>
</dbReference>
<keyword evidence="3 6" id="KW-0285">Flavoprotein</keyword>
<dbReference type="InterPro" id="IPR037069">
    <property type="entry name" value="AcylCoA_DH/ox_N_sf"/>
</dbReference>
<dbReference type="SUPFAM" id="SSF56645">
    <property type="entry name" value="Acyl-CoA dehydrogenase NM domain-like"/>
    <property type="match status" value="2"/>
</dbReference>
<evidence type="ECO:0000313" key="11">
    <source>
        <dbReference type="Proteomes" id="UP000520767"/>
    </source>
</evidence>
<dbReference type="InterPro" id="IPR013786">
    <property type="entry name" value="AcylCoA_DH/ox_N"/>
</dbReference>
<gene>
    <name evidence="10" type="ORF">FHR82_007151</name>
</gene>
<sequence>MGDELDELRREVRDLVVGVAPRCDGWMRGHDAAFTRELARRGLIGLSWPAPFGAGRSNLARLVVTEELLRAGAPVAAHWIADRQIGPAILRNGSAELQAAVLPGIAAGEMTFCLGMSETESGSDLASVRTKAVRDDAADGAGWRITGSKIWTTYAHRATHAYVLARTDDSGGKHDGLTEFVVDMGAPGVTVRPILGLSGEHHFNEVVFDDVRADHVIGTEGAGWRQVTEQLSFERGGMERVLSTYPLLAAVLARPLSGPDRASVGTLVARLMTLRELACRVAESMDAGHAPAAAAAVLKYLGTTFERELVDVARTVSEVVPELDGDGLAGLLAQAQLAVPGAAIRGGTDEMLLTIVSRQAPAQEIDEVGRMADEVLSSTTDPWATAVDLGWTEVAVPEEQGGAGGTFADLAALVRATGRHAQPLPLAEVAVARAAAVDVVAVTADGAAGNGRITVAGDAAWPDRPDAAPPRSVLFLGPDTAVRVDLAAGGVTTRPWRDLAGRARVRIECADVAADPVPVPAGRLTVLRVHAALGAVEGVCRLTREYVTTRVQFGRPLVRMQAVAHRLAEMECARVLLEVAASAAVGLEPARVAAAAALLDPVVTTVARLAHQLHGAMGITQEHSLHRYTTLLWALRDETGPARRHAARLYDLTGTEDTVWAAVTTRPSGR</sequence>
<comment type="cofactor">
    <cofactor evidence="1 6">
        <name>FAD</name>
        <dbReference type="ChEBI" id="CHEBI:57692"/>
    </cofactor>
</comment>
<feature type="domain" description="Acyl-CoA dehydrogenase/oxidase N-terminal" evidence="9">
    <location>
        <begin position="362"/>
        <end position="426"/>
    </location>
</feature>
<dbReference type="Proteomes" id="UP000520767">
    <property type="component" value="Unassembled WGS sequence"/>
</dbReference>
<protein>
    <submittedName>
        <fullName evidence="10">Alkylation response protein AidB-like acyl-CoA dehydrogenase</fullName>
    </submittedName>
</protein>
<dbReference type="PROSITE" id="PS00072">
    <property type="entry name" value="ACYL_COA_DH_1"/>
    <property type="match status" value="1"/>
</dbReference>
<evidence type="ECO:0000256" key="3">
    <source>
        <dbReference type="ARBA" id="ARBA00022630"/>
    </source>
</evidence>
<dbReference type="GO" id="GO:0005886">
    <property type="term" value="C:plasma membrane"/>
    <property type="evidence" value="ECO:0007669"/>
    <property type="project" value="TreeGrafter"/>
</dbReference>
<dbReference type="Gene3D" id="2.40.110.10">
    <property type="entry name" value="Butyryl-CoA Dehydrogenase, subunit A, domain 2"/>
    <property type="match status" value="1"/>
</dbReference>
<reference evidence="10 11" key="1">
    <citation type="submission" date="2020-08" db="EMBL/GenBank/DDBJ databases">
        <title>Genomic Encyclopedia of Type Strains, Phase III (KMG-III): the genomes of soil and plant-associated and newly described type strains.</title>
        <authorList>
            <person name="Whitman W."/>
        </authorList>
    </citation>
    <scope>NUCLEOTIDE SEQUENCE [LARGE SCALE GENOMIC DNA]</scope>
    <source>
        <strain evidence="10 11">CECT 8960</strain>
    </source>
</reference>
<feature type="domain" description="Acyl-CoA dehydrogenase/oxidase C-terminal" evidence="7">
    <location>
        <begin position="264"/>
        <end position="359"/>
    </location>
</feature>